<dbReference type="GO" id="GO:0016020">
    <property type="term" value="C:membrane"/>
    <property type="evidence" value="ECO:0007669"/>
    <property type="project" value="UniProtKB-SubCell"/>
</dbReference>
<evidence type="ECO:0000313" key="9">
    <source>
        <dbReference type="Proteomes" id="UP000261948"/>
    </source>
</evidence>
<comment type="subcellular location">
    <subcellularLocation>
        <location evidence="1">Membrane</location>
        <topology evidence="1">Multi-pass membrane protein</topology>
    </subcellularLocation>
</comment>
<gene>
    <name evidence="8" type="primary">trbL</name>
    <name evidence="8" type="ORF">DZC30_21730</name>
</gene>
<protein>
    <submittedName>
        <fullName evidence="8">P-type conjugative transfer protein TrbL</fullName>
    </submittedName>
</protein>
<organism evidence="8 9">
    <name type="scientific">Comamonas testosteroni</name>
    <name type="common">Pseudomonas testosteroni</name>
    <dbReference type="NCBI Taxonomy" id="285"/>
    <lineage>
        <taxon>Bacteria</taxon>
        <taxon>Pseudomonadati</taxon>
        <taxon>Pseudomonadota</taxon>
        <taxon>Betaproteobacteria</taxon>
        <taxon>Burkholderiales</taxon>
        <taxon>Comamonadaceae</taxon>
        <taxon>Comamonas</taxon>
    </lineage>
</organism>
<evidence type="ECO:0000313" key="8">
    <source>
        <dbReference type="EMBL" id="RGE39513.1"/>
    </source>
</evidence>
<evidence type="ECO:0000256" key="4">
    <source>
        <dbReference type="ARBA" id="ARBA00023136"/>
    </source>
</evidence>
<dbReference type="GO" id="GO:0030255">
    <property type="term" value="P:protein secretion by the type IV secretion system"/>
    <property type="evidence" value="ECO:0007669"/>
    <property type="project" value="InterPro"/>
</dbReference>
<dbReference type="EMBL" id="QURR01000049">
    <property type="protein sequence ID" value="RGE39513.1"/>
    <property type="molecule type" value="Genomic_DNA"/>
</dbReference>
<sequence length="556" mass="53923">MNTRRTHVLWVAALAAGLSLLAGSAFAQVVPNTAILDGISDSYEAAATGWMGPMLAYANRLFGLLLAIELAVTGAKWVLEKDDTRSFIAAMVSKILGVGFFYALLQFAPTWIPALMNSFRDAGATVGGAGVLSPSAVFAQGLNFVIIIFKSISDMDMWDAIGVVLAALPAAVFIIIAFVVVAGQLLVTLIESYFVISAAVIFLGFGGSRWTQDFVQKYLGYAIAVGVKLMTIYLLIGASSTLFNGWAALLSSANSGLQFIINAWVVMGGAAFFAFLAWMIPSMASSMLSGSPSLTGGAAAGVIGGMVAGGVAAAATAGKGLGNLASAAGAAFKGGGSGGGAPGLAGAGAGGVSTLAGAAGAASGSSGSPGQVSPPSSSGGSSAAPQAAGKGAESLSGASSAKAGAVTSAASGGASMTSSGSTPTPPAPAAESPSSTSSGAGGQSSTSGAKASSSSPDASAAVSSAASRPVVDDFGSVVPPASSSDQSASAAATSAPTEANGIGGASAPTVAPPSASEGQDKGPGLLDRLRKVRAPHLPSDAASGGTVHIRLDGGRD</sequence>
<feature type="signal peptide" evidence="7">
    <location>
        <begin position="1"/>
        <end position="27"/>
    </location>
</feature>
<feature type="chain" id="PRO_5016613374" evidence="7">
    <location>
        <begin position="28"/>
        <end position="556"/>
    </location>
</feature>
<feature type="transmembrane region" description="Helical" evidence="6">
    <location>
        <begin position="256"/>
        <end position="280"/>
    </location>
</feature>
<feature type="region of interest" description="Disordered" evidence="5">
    <location>
        <begin position="410"/>
        <end position="556"/>
    </location>
</feature>
<keyword evidence="9" id="KW-1185">Reference proteome</keyword>
<keyword evidence="7" id="KW-0732">Signal</keyword>
<keyword evidence="2 6" id="KW-0812">Transmembrane</keyword>
<dbReference type="Proteomes" id="UP000261948">
    <property type="component" value="Unassembled WGS sequence"/>
</dbReference>
<feature type="region of interest" description="Disordered" evidence="5">
    <location>
        <begin position="358"/>
        <end position="395"/>
    </location>
</feature>
<dbReference type="OrthoDB" id="8525003at2"/>
<feature type="transmembrane region" description="Helical" evidence="6">
    <location>
        <begin position="86"/>
        <end position="105"/>
    </location>
</feature>
<accession>A0A373F5R9</accession>
<comment type="caution">
    <text evidence="8">The sequence shown here is derived from an EMBL/GenBank/DDBJ whole genome shotgun (WGS) entry which is preliminary data.</text>
</comment>
<dbReference type="Pfam" id="PF04610">
    <property type="entry name" value="TrbL"/>
    <property type="match status" value="1"/>
</dbReference>
<proteinExistence type="predicted"/>
<feature type="compositionally biased region" description="Low complexity" evidence="5">
    <location>
        <begin position="410"/>
        <end position="422"/>
    </location>
</feature>
<feature type="transmembrane region" description="Helical" evidence="6">
    <location>
        <begin position="186"/>
        <end position="206"/>
    </location>
</feature>
<dbReference type="NCBIfam" id="TIGR02783">
    <property type="entry name" value="TrbL_P"/>
    <property type="match status" value="1"/>
</dbReference>
<dbReference type="InterPro" id="IPR014150">
    <property type="entry name" value="Conjugal_tfr_TrbL"/>
</dbReference>
<evidence type="ECO:0000256" key="3">
    <source>
        <dbReference type="ARBA" id="ARBA00022989"/>
    </source>
</evidence>
<keyword evidence="3 6" id="KW-1133">Transmembrane helix</keyword>
<dbReference type="InterPro" id="IPR007688">
    <property type="entry name" value="Conjugal_tfr_TrbL/VirB6"/>
</dbReference>
<feature type="compositionally biased region" description="Low complexity" evidence="5">
    <location>
        <begin position="429"/>
        <end position="467"/>
    </location>
</feature>
<name>A0A373F5R9_COMTE</name>
<evidence type="ECO:0000256" key="5">
    <source>
        <dbReference type="SAM" id="MobiDB-lite"/>
    </source>
</evidence>
<feature type="transmembrane region" description="Helical" evidence="6">
    <location>
        <begin position="125"/>
        <end position="149"/>
    </location>
</feature>
<evidence type="ECO:0000256" key="7">
    <source>
        <dbReference type="SAM" id="SignalP"/>
    </source>
</evidence>
<feature type="transmembrane region" description="Helical" evidence="6">
    <location>
        <begin position="218"/>
        <end position="236"/>
    </location>
</feature>
<feature type="transmembrane region" description="Helical" evidence="6">
    <location>
        <begin position="61"/>
        <end position="79"/>
    </location>
</feature>
<feature type="compositionally biased region" description="Low complexity" evidence="5">
    <location>
        <begin position="505"/>
        <end position="516"/>
    </location>
</feature>
<evidence type="ECO:0000256" key="6">
    <source>
        <dbReference type="SAM" id="Phobius"/>
    </source>
</evidence>
<evidence type="ECO:0000256" key="1">
    <source>
        <dbReference type="ARBA" id="ARBA00004141"/>
    </source>
</evidence>
<feature type="compositionally biased region" description="Low complexity" evidence="5">
    <location>
        <begin position="481"/>
        <end position="495"/>
    </location>
</feature>
<feature type="transmembrane region" description="Helical" evidence="6">
    <location>
        <begin position="161"/>
        <end position="180"/>
    </location>
</feature>
<keyword evidence="4 6" id="KW-0472">Membrane</keyword>
<reference evidence="8 9" key="1">
    <citation type="submission" date="2018-08" db="EMBL/GenBank/DDBJ databases">
        <title>Comamonas testosteroni strain SWCO2.</title>
        <authorList>
            <person name="Jiang N."/>
            <person name="Zhang X.Z."/>
        </authorList>
    </citation>
    <scope>NUCLEOTIDE SEQUENCE [LARGE SCALE GENOMIC DNA]</scope>
    <source>
        <strain evidence="8 9">SWCO2</strain>
    </source>
</reference>
<dbReference type="AlphaFoldDB" id="A0A373F5R9"/>
<evidence type="ECO:0000256" key="2">
    <source>
        <dbReference type="ARBA" id="ARBA00022692"/>
    </source>
</evidence>